<gene>
    <name evidence="2" type="ORF">Apa02nite_025830</name>
</gene>
<keyword evidence="3" id="KW-1185">Reference proteome</keyword>
<dbReference type="RefSeq" id="WP_203825230.1">
    <property type="nucleotide sequence ID" value="NZ_BAAATY010000007.1"/>
</dbReference>
<name>A0ABQ4B891_9ACTN</name>
<evidence type="ECO:0000256" key="1">
    <source>
        <dbReference type="SAM" id="MobiDB-lite"/>
    </source>
</evidence>
<dbReference type="EMBL" id="BOMS01000035">
    <property type="protein sequence ID" value="GIE66475.1"/>
    <property type="molecule type" value="Genomic_DNA"/>
</dbReference>
<comment type="caution">
    <text evidence="2">The sequence shown here is derived from an EMBL/GenBank/DDBJ whole genome shotgun (WGS) entry which is preliminary data.</text>
</comment>
<protein>
    <submittedName>
        <fullName evidence="2">Uncharacterized protein</fullName>
    </submittedName>
</protein>
<evidence type="ECO:0000313" key="2">
    <source>
        <dbReference type="EMBL" id="GIE66475.1"/>
    </source>
</evidence>
<dbReference type="Proteomes" id="UP000624709">
    <property type="component" value="Unassembled WGS sequence"/>
</dbReference>
<accession>A0ABQ4B891</accession>
<sequence>MSERDEEPIDRELEAMAGSAAMAREVKAALARMKNGEAGPEMAEMASDLLEGRIHLRDLAATSVYSGPMLEGIERYKQWESELTPEQREALTSEVRDKFGANPSDLRDTNRP</sequence>
<evidence type="ECO:0000313" key="3">
    <source>
        <dbReference type="Proteomes" id="UP000624709"/>
    </source>
</evidence>
<reference evidence="2 3" key="1">
    <citation type="submission" date="2021-01" db="EMBL/GenBank/DDBJ databases">
        <title>Whole genome shotgun sequence of Actinoplanes palleronii NBRC 14916.</title>
        <authorList>
            <person name="Komaki H."/>
            <person name="Tamura T."/>
        </authorList>
    </citation>
    <scope>NUCLEOTIDE SEQUENCE [LARGE SCALE GENOMIC DNA]</scope>
    <source>
        <strain evidence="2 3">NBRC 14916</strain>
    </source>
</reference>
<proteinExistence type="predicted"/>
<organism evidence="2 3">
    <name type="scientific">Actinoplanes palleronii</name>
    <dbReference type="NCBI Taxonomy" id="113570"/>
    <lineage>
        <taxon>Bacteria</taxon>
        <taxon>Bacillati</taxon>
        <taxon>Actinomycetota</taxon>
        <taxon>Actinomycetes</taxon>
        <taxon>Micromonosporales</taxon>
        <taxon>Micromonosporaceae</taxon>
        <taxon>Actinoplanes</taxon>
    </lineage>
</organism>
<feature type="region of interest" description="Disordered" evidence="1">
    <location>
        <begin position="84"/>
        <end position="112"/>
    </location>
</feature>